<organism evidence="8 9">
    <name type="scientific">Oesophagostomum dentatum</name>
    <name type="common">Nodular worm</name>
    <dbReference type="NCBI Taxonomy" id="61180"/>
    <lineage>
        <taxon>Eukaryota</taxon>
        <taxon>Metazoa</taxon>
        <taxon>Ecdysozoa</taxon>
        <taxon>Nematoda</taxon>
        <taxon>Chromadorea</taxon>
        <taxon>Rhabditida</taxon>
        <taxon>Rhabditina</taxon>
        <taxon>Rhabditomorpha</taxon>
        <taxon>Strongyloidea</taxon>
        <taxon>Strongylidae</taxon>
        <taxon>Oesophagostomum</taxon>
    </lineage>
</organism>
<dbReference type="EC" id="3.2.1.45" evidence="3 6"/>
<evidence type="ECO:0000313" key="8">
    <source>
        <dbReference type="EMBL" id="KHJ77648.1"/>
    </source>
</evidence>
<comment type="similarity">
    <text evidence="2 6">Belongs to the glycosyl hydrolase 30 family.</text>
</comment>
<keyword evidence="5 6" id="KW-0378">Hydrolase</keyword>
<evidence type="ECO:0000256" key="6">
    <source>
        <dbReference type="RuleBase" id="RU361188"/>
    </source>
</evidence>
<feature type="domain" description="Glycosyl hydrolase family 30 TIM-barrel" evidence="7">
    <location>
        <begin position="25"/>
        <end position="130"/>
    </location>
</feature>
<evidence type="ECO:0000259" key="7">
    <source>
        <dbReference type="Pfam" id="PF02055"/>
    </source>
</evidence>
<evidence type="ECO:0000256" key="1">
    <source>
        <dbReference type="ARBA" id="ARBA00001013"/>
    </source>
</evidence>
<dbReference type="SUPFAM" id="SSF51445">
    <property type="entry name" value="(Trans)glycosidases"/>
    <property type="match status" value="1"/>
</dbReference>
<dbReference type="OrthoDB" id="2160638at2759"/>
<name>A0A0B1RX76_OESDE</name>
<keyword evidence="6" id="KW-0443">Lipid metabolism</keyword>
<evidence type="ECO:0000256" key="2">
    <source>
        <dbReference type="ARBA" id="ARBA00005382"/>
    </source>
</evidence>
<evidence type="ECO:0000256" key="3">
    <source>
        <dbReference type="ARBA" id="ARBA00012658"/>
    </source>
</evidence>
<dbReference type="AlphaFoldDB" id="A0A0B1RX76"/>
<comment type="catalytic activity">
    <reaction evidence="1">
        <text>a beta-D-glucosyl-(1&lt;-&gt;1')-N-acylsphing-4-enine + H2O = an N-acylsphing-4-enine + D-glucose</text>
        <dbReference type="Rhea" id="RHEA:13269"/>
        <dbReference type="ChEBI" id="CHEBI:4167"/>
        <dbReference type="ChEBI" id="CHEBI:15377"/>
        <dbReference type="ChEBI" id="CHEBI:22801"/>
        <dbReference type="ChEBI" id="CHEBI:52639"/>
        <dbReference type="EC" id="3.2.1.45"/>
    </reaction>
    <physiologicalReaction direction="left-to-right" evidence="1">
        <dbReference type="Rhea" id="RHEA:13270"/>
    </physiologicalReaction>
</comment>
<accession>A0A0B1RX76</accession>
<dbReference type="Proteomes" id="UP000053660">
    <property type="component" value="Unassembled WGS sequence"/>
</dbReference>
<dbReference type="EMBL" id="KN610555">
    <property type="protein sequence ID" value="KHJ77648.1"/>
    <property type="molecule type" value="Genomic_DNA"/>
</dbReference>
<dbReference type="GO" id="GO:0006680">
    <property type="term" value="P:glucosylceramide catabolic process"/>
    <property type="evidence" value="ECO:0007669"/>
    <property type="project" value="TreeGrafter"/>
</dbReference>
<protein>
    <recommendedName>
        <fullName evidence="3 6">Glucosylceramidase</fullName>
        <ecNumber evidence="3 6">3.2.1.45</ecNumber>
    </recommendedName>
</protein>
<dbReference type="Gene3D" id="3.20.20.80">
    <property type="entry name" value="Glycosidases"/>
    <property type="match status" value="1"/>
</dbReference>
<dbReference type="GO" id="GO:0004348">
    <property type="term" value="F:glucosylceramidase activity"/>
    <property type="evidence" value="ECO:0007669"/>
    <property type="project" value="UniProtKB-EC"/>
</dbReference>
<dbReference type="InterPro" id="IPR001139">
    <property type="entry name" value="Glyco_hydro_30"/>
</dbReference>
<reference evidence="8 9" key="1">
    <citation type="submission" date="2014-03" db="EMBL/GenBank/DDBJ databases">
        <title>Draft genome of the hookworm Oesophagostomum dentatum.</title>
        <authorList>
            <person name="Mitreva M."/>
        </authorList>
    </citation>
    <scope>NUCLEOTIDE SEQUENCE [LARGE SCALE GENOMIC DNA]</scope>
    <source>
        <strain evidence="8 9">OD-Hann</strain>
    </source>
</reference>
<keyword evidence="9" id="KW-1185">Reference proteome</keyword>
<dbReference type="InterPro" id="IPR033453">
    <property type="entry name" value="Glyco_hydro_30_TIM-barrel"/>
</dbReference>
<keyword evidence="4" id="KW-0732">Signal</keyword>
<keyword evidence="6" id="KW-0746">Sphingolipid metabolism</keyword>
<feature type="non-terminal residue" evidence="8">
    <location>
        <position position="131"/>
    </location>
</feature>
<dbReference type="GO" id="GO:0016020">
    <property type="term" value="C:membrane"/>
    <property type="evidence" value="ECO:0007669"/>
    <property type="project" value="GOC"/>
</dbReference>
<evidence type="ECO:0000256" key="5">
    <source>
        <dbReference type="ARBA" id="ARBA00022801"/>
    </source>
</evidence>
<proteinExistence type="inferred from homology"/>
<dbReference type="InterPro" id="IPR017853">
    <property type="entry name" value="GH"/>
</dbReference>
<dbReference type="PANTHER" id="PTHR11069">
    <property type="entry name" value="GLUCOSYLCERAMIDASE"/>
    <property type="match status" value="1"/>
</dbReference>
<keyword evidence="6" id="KW-0326">Glycosidase</keyword>
<evidence type="ECO:0000256" key="4">
    <source>
        <dbReference type="ARBA" id="ARBA00022729"/>
    </source>
</evidence>
<sequence>MDMKHFLLAPEDLKYKGPASLIRYEFLIFQIPFILEALKLAGGNIRLYASPWSAPGWMKENGQMKGGGSLIGDVNGEYYKAYAKYFIRFFEEYSKYGIQFWGMTLQNEPIVGVIPFFPWQSMYYSAEMQRF</sequence>
<dbReference type="Pfam" id="PF02055">
    <property type="entry name" value="Glyco_hydro_30"/>
    <property type="match status" value="1"/>
</dbReference>
<evidence type="ECO:0000313" key="9">
    <source>
        <dbReference type="Proteomes" id="UP000053660"/>
    </source>
</evidence>
<dbReference type="PANTHER" id="PTHR11069:SF23">
    <property type="entry name" value="LYSOSOMAL ACID GLUCOSYLCERAMIDASE"/>
    <property type="match status" value="1"/>
</dbReference>
<gene>
    <name evidence="8" type="ORF">OESDEN_22732</name>
</gene>